<dbReference type="PANTHER" id="PTHR46832:SF1">
    <property type="entry name" value="5'-METHYLTHIOADENOSINE_S-ADENOSYLHOMOCYSTEINE NUCLEOSIDASE"/>
    <property type="match status" value="1"/>
</dbReference>
<evidence type="ECO:0000313" key="8">
    <source>
        <dbReference type="Proteomes" id="UP001057375"/>
    </source>
</evidence>
<evidence type="ECO:0000256" key="2">
    <source>
        <dbReference type="ARBA" id="ARBA00011974"/>
    </source>
</evidence>
<dbReference type="Gene3D" id="3.40.50.1580">
    <property type="entry name" value="Nucleoside phosphorylase domain"/>
    <property type="match status" value="1"/>
</dbReference>
<evidence type="ECO:0000256" key="1">
    <source>
        <dbReference type="ARBA" id="ARBA00004945"/>
    </source>
</evidence>
<dbReference type="Pfam" id="PF01048">
    <property type="entry name" value="PNP_UDP_1"/>
    <property type="match status" value="1"/>
</dbReference>
<name>A0ABQ5K422_9EUKA</name>
<keyword evidence="8" id="KW-1185">Reference proteome</keyword>
<dbReference type="NCBIfam" id="TIGR01704">
    <property type="entry name" value="MTA_SAH-Nsdase"/>
    <property type="match status" value="1"/>
</dbReference>
<evidence type="ECO:0000256" key="4">
    <source>
        <dbReference type="ARBA" id="ARBA00022801"/>
    </source>
</evidence>
<evidence type="ECO:0000313" key="7">
    <source>
        <dbReference type="EMBL" id="GKT27305.1"/>
    </source>
</evidence>
<dbReference type="PANTHER" id="PTHR46832">
    <property type="entry name" value="5'-METHYLTHIOADENOSINE/S-ADENOSYLHOMOCYSTEINE NUCLEOSIDASE"/>
    <property type="match status" value="1"/>
</dbReference>
<dbReference type="InterPro" id="IPR000845">
    <property type="entry name" value="Nucleoside_phosphorylase_d"/>
</dbReference>
<protein>
    <recommendedName>
        <fullName evidence="2">adenosylhomocysteine nucleosidase</fullName>
        <ecNumber evidence="2">3.2.2.9</ecNumber>
    </recommendedName>
</protein>
<reference evidence="7" key="1">
    <citation type="submission" date="2022-03" db="EMBL/GenBank/DDBJ databases">
        <title>Draft genome sequence of Aduncisulcus paluster, a free-living microaerophilic Fornicata.</title>
        <authorList>
            <person name="Yuyama I."/>
            <person name="Kume K."/>
            <person name="Tamura T."/>
            <person name="Inagaki Y."/>
            <person name="Hashimoto T."/>
        </authorList>
    </citation>
    <scope>NUCLEOTIDE SEQUENCE</scope>
    <source>
        <strain evidence="7">NY0171</strain>
    </source>
</reference>
<accession>A0ABQ5K422</accession>
<dbReference type="InterPro" id="IPR035994">
    <property type="entry name" value="Nucleoside_phosphorylase_sf"/>
</dbReference>
<evidence type="ECO:0000256" key="3">
    <source>
        <dbReference type="ARBA" id="ARBA00022605"/>
    </source>
</evidence>
<sequence length="269" mass="28882">MTETDTRIAIMVAITREYELLKKAMDESDSHSVVKIGHRDFLLGKLHGINVVVAMSNPGKVAAAVTATLMVKCFSAAAVIFVGIAGATGAGVRVGDVIVAKGLVQHDLDVRPFYKITELPSPHRKTHLHLKTFIDEKYHSVISDKLIEDLGLADPVLREGTIATGDQFISSDDMKKKVIKNVPDALCVEMEGASVAQVCVELETPYCVIRIVSDSSDGSGHADFEKFASGVASELTYGVVDIMLGEFGEEIIKSVGSVKKRAAVGKELL</sequence>
<comment type="pathway">
    <text evidence="1">Amino-acid biosynthesis; L-methionine biosynthesis via salvage pathway; S-methyl-5-thio-alpha-D-ribose 1-phosphate from S-methyl-5'-thioadenosine (hydrolase route): step 1/2.</text>
</comment>
<keyword evidence="5" id="KW-0486">Methionine biosynthesis</keyword>
<feature type="domain" description="Nucleoside phosphorylase" evidence="6">
    <location>
        <begin position="7"/>
        <end position="234"/>
    </location>
</feature>
<organism evidence="7 8">
    <name type="scientific">Aduncisulcus paluster</name>
    <dbReference type="NCBI Taxonomy" id="2918883"/>
    <lineage>
        <taxon>Eukaryota</taxon>
        <taxon>Metamonada</taxon>
        <taxon>Carpediemonas-like organisms</taxon>
        <taxon>Aduncisulcus</taxon>
    </lineage>
</organism>
<dbReference type="EC" id="3.2.2.9" evidence="2"/>
<keyword evidence="4" id="KW-0378">Hydrolase</keyword>
<gene>
    <name evidence="7" type="ORF">ADUPG1_013754</name>
</gene>
<dbReference type="InterPro" id="IPR010049">
    <property type="entry name" value="MTA_SAH_Nsdase"/>
</dbReference>
<proteinExistence type="predicted"/>
<comment type="caution">
    <text evidence="7">The sequence shown here is derived from an EMBL/GenBank/DDBJ whole genome shotgun (WGS) entry which is preliminary data.</text>
</comment>
<dbReference type="SUPFAM" id="SSF53167">
    <property type="entry name" value="Purine and uridine phosphorylases"/>
    <property type="match status" value="1"/>
</dbReference>
<dbReference type="NCBIfam" id="NF004079">
    <property type="entry name" value="PRK05584.1"/>
    <property type="match status" value="1"/>
</dbReference>
<dbReference type="CDD" id="cd09008">
    <property type="entry name" value="MTAN"/>
    <property type="match status" value="1"/>
</dbReference>
<evidence type="ECO:0000259" key="6">
    <source>
        <dbReference type="Pfam" id="PF01048"/>
    </source>
</evidence>
<keyword evidence="3" id="KW-0028">Amino-acid biosynthesis</keyword>
<evidence type="ECO:0000256" key="5">
    <source>
        <dbReference type="ARBA" id="ARBA00023167"/>
    </source>
</evidence>
<dbReference type="EMBL" id="BQXS01012731">
    <property type="protein sequence ID" value="GKT27305.1"/>
    <property type="molecule type" value="Genomic_DNA"/>
</dbReference>
<dbReference type="Proteomes" id="UP001057375">
    <property type="component" value="Unassembled WGS sequence"/>
</dbReference>